<feature type="non-terminal residue" evidence="5">
    <location>
        <position position="1"/>
    </location>
</feature>
<evidence type="ECO:0000313" key="6">
    <source>
        <dbReference type="Proteomes" id="UP001328107"/>
    </source>
</evidence>
<evidence type="ECO:0000313" key="5">
    <source>
        <dbReference type="EMBL" id="GMR46665.1"/>
    </source>
</evidence>
<dbReference type="GO" id="GO:0004467">
    <property type="term" value="F:long-chain fatty acid-CoA ligase activity"/>
    <property type="evidence" value="ECO:0007669"/>
    <property type="project" value="TreeGrafter"/>
</dbReference>
<reference evidence="6" key="1">
    <citation type="submission" date="2022-10" db="EMBL/GenBank/DDBJ databases">
        <title>Genome assembly of Pristionchus species.</title>
        <authorList>
            <person name="Yoshida K."/>
            <person name="Sommer R.J."/>
        </authorList>
    </citation>
    <scope>NUCLEOTIDE SEQUENCE [LARGE SCALE GENOMIC DNA]</scope>
    <source>
        <strain evidence="6">RS5460</strain>
    </source>
</reference>
<dbReference type="AlphaFoldDB" id="A0AAN5HZT7"/>
<dbReference type="EMBL" id="BTRK01000004">
    <property type="protein sequence ID" value="GMR46665.1"/>
    <property type="molecule type" value="Genomic_DNA"/>
</dbReference>
<comment type="similarity">
    <text evidence="1">Belongs to the ATP-dependent AMP-binding enzyme family.</text>
</comment>
<sequence>SNTKLVAMLSLGLLKRRWWLVLTAFALFRMWRSQYFQRVRATFKRDLMAALIMYRVKRLMQKRVPANQPVHEIWLERVREHPHKEAAIEVETGRTVTYQQLNQLMNTYANYFA</sequence>
<dbReference type="GO" id="GO:0005886">
    <property type="term" value="C:plasma membrane"/>
    <property type="evidence" value="ECO:0007669"/>
    <property type="project" value="TreeGrafter"/>
</dbReference>
<dbReference type="GO" id="GO:0005789">
    <property type="term" value="C:endoplasmic reticulum membrane"/>
    <property type="evidence" value="ECO:0007669"/>
    <property type="project" value="TreeGrafter"/>
</dbReference>
<keyword evidence="3" id="KW-0547">Nucleotide-binding</keyword>
<feature type="non-terminal residue" evidence="5">
    <location>
        <position position="113"/>
    </location>
</feature>
<proteinExistence type="inferred from homology"/>
<dbReference type="Gene3D" id="3.40.50.12780">
    <property type="entry name" value="N-terminal domain of ligase-like"/>
    <property type="match status" value="1"/>
</dbReference>
<organism evidence="5 6">
    <name type="scientific">Pristionchus mayeri</name>
    <dbReference type="NCBI Taxonomy" id="1317129"/>
    <lineage>
        <taxon>Eukaryota</taxon>
        <taxon>Metazoa</taxon>
        <taxon>Ecdysozoa</taxon>
        <taxon>Nematoda</taxon>
        <taxon>Chromadorea</taxon>
        <taxon>Rhabditida</taxon>
        <taxon>Rhabditina</taxon>
        <taxon>Diplogasteromorpha</taxon>
        <taxon>Diplogasteroidea</taxon>
        <taxon>Neodiplogasteridae</taxon>
        <taxon>Pristionchus</taxon>
    </lineage>
</organism>
<dbReference type="Proteomes" id="UP001328107">
    <property type="component" value="Unassembled WGS sequence"/>
</dbReference>
<protein>
    <recommendedName>
        <fullName evidence="7">AMP-binding protein</fullName>
    </recommendedName>
</protein>
<dbReference type="SUPFAM" id="SSF56801">
    <property type="entry name" value="Acetyl-CoA synthetase-like"/>
    <property type="match status" value="1"/>
</dbReference>
<keyword evidence="6" id="KW-1185">Reference proteome</keyword>
<dbReference type="GO" id="GO:0005324">
    <property type="term" value="F:long-chain fatty acid transmembrane transporter activity"/>
    <property type="evidence" value="ECO:0007669"/>
    <property type="project" value="TreeGrafter"/>
</dbReference>
<dbReference type="PANTHER" id="PTHR43107">
    <property type="entry name" value="LONG-CHAIN FATTY ACID TRANSPORT PROTEIN"/>
    <property type="match status" value="1"/>
</dbReference>
<dbReference type="InterPro" id="IPR042099">
    <property type="entry name" value="ANL_N_sf"/>
</dbReference>
<keyword evidence="4" id="KW-0067">ATP-binding</keyword>
<evidence type="ECO:0000256" key="2">
    <source>
        <dbReference type="ARBA" id="ARBA00022598"/>
    </source>
</evidence>
<evidence type="ECO:0000256" key="3">
    <source>
        <dbReference type="ARBA" id="ARBA00022741"/>
    </source>
</evidence>
<dbReference type="PANTHER" id="PTHR43107:SF15">
    <property type="entry name" value="FATTY ACID TRANSPORT PROTEIN 3, ISOFORM A"/>
    <property type="match status" value="1"/>
</dbReference>
<comment type="caution">
    <text evidence="5">The sequence shown here is derived from an EMBL/GenBank/DDBJ whole genome shotgun (WGS) entry which is preliminary data.</text>
</comment>
<dbReference type="GO" id="GO:0005524">
    <property type="term" value="F:ATP binding"/>
    <property type="evidence" value="ECO:0007669"/>
    <property type="project" value="UniProtKB-KW"/>
</dbReference>
<gene>
    <name evidence="5" type="ORF">PMAYCL1PPCAC_16860</name>
</gene>
<dbReference type="GO" id="GO:0044539">
    <property type="term" value="P:long-chain fatty acid import into cell"/>
    <property type="evidence" value="ECO:0007669"/>
    <property type="project" value="TreeGrafter"/>
</dbReference>
<evidence type="ECO:0000256" key="4">
    <source>
        <dbReference type="ARBA" id="ARBA00022840"/>
    </source>
</evidence>
<evidence type="ECO:0008006" key="7">
    <source>
        <dbReference type="Google" id="ProtNLM"/>
    </source>
</evidence>
<evidence type="ECO:0000256" key="1">
    <source>
        <dbReference type="ARBA" id="ARBA00006432"/>
    </source>
</evidence>
<accession>A0AAN5HZT7</accession>
<keyword evidence="2" id="KW-0436">Ligase</keyword>
<name>A0AAN5HZT7_9BILA</name>